<evidence type="ECO:0000256" key="7">
    <source>
        <dbReference type="HAMAP-Rule" id="MF_01069"/>
    </source>
</evidence>
<dbReference type="PANTHER" id="PTHR30504:SF4">
    <property type="entry name" value="GLUCANS BIOSYNTHESIS PROTEIN G"/>
    <property type="match status" value="1"/>
</dbReference>
<keyword evidence="6 7" id="KW-0574">Periplasm</keyword>
<dbReference type="SUPFAM" id="SSF74650">
    <property type="entry name" value="Galactose mutarotase-like"/>
    <property type="match status" value="1"/>
</dbReference>
<comment type="pathway">
    <text evidence="2 7">Glycan metabolism; osmoregulated periplasmic glucan (OPG) biosynthesis.</text>
</comment>
<keyword evidence="5 7" id="KW-0732">Signal</keyword>
<dbReference type="HAMAP" id="MF_01069">
    <property type="entry name" value="MdoG_OpgG"/>
    <property type="match status" value="1"/>
</dbReference>
<dbReference type="PIRSF" id="PIRSF006281">
    <property type="entry name" value="MdoG"/>
    <property type="match status" value="1"/>
</dbReference>
<name>A0ABC8QHG0_9RALS</name>
<evidence type="ECO:0000256" key="6">
    <source>
        <dbReference type="ARBA" id="ARBA00022764"/>
    </source>
</evidence>
<evidence type="ECO:0000256" key="2">
    <source>
        <dbReference type="ARBA" id="ARBA00005001"/>
    </source>
</evidence>
<dbReference type="Gene3D" id="2.60.40.10">
    <property type="entry name" value="Immunoglobulins"/>
    <property type="match status" value="1"/>
</dbReference>
<organism evidence="10 11">
    <name type="scientific">Ralstonia holmesii</name>
    <dbReference type="NCBI Taxonomy" id="3058602"/>
    <lineage>
        <taxon>Bacteria</taxon>
        <taxon>Pseudomonadati</taxon>
        <taxon>Pseudomonadota</taxon>
        <taxon>Betaproteobacteria</taxon>
        <taxon>Burkholderiales</taxon>
        <taxon>Burkholderiaceae</taxon>
        <taxon>Ralstonia</taxon>
    </lineage>
</organism>
<comment type="similarity">
    <text evidence="3 7">Belongs to the OpgD/OpgG family.</text>
</comment>
<evidence type="ECO:0000256" key="5">
    <source>
        <dbReference type="ARBA" id="ARBA00022729"/>
    </source>
</evidence>
<comment type="subcellular location">
    <subcellularLocation>
        <location evidence="1 7">Periplasm</location>
    </subcellularLocation>
</comment>
<dbReference type="InterPro" id="IPR007444">
    <property type="entry name" value="Glucan_biosyn_MdoG_C"/>
</dbReference>
<dbReference type="InterPro" id="IPR011013">
    <property type="entry name" value="Gal_mutarotase_sf_dom"/>
</dbReference>
<proteinExistence type="inferred from homology"/>
<feature type="transmembrane region" description="Helical" evidence="8">
    <location>
        <begin position="51"/>
        <end position="72"/>
    </location>
</feature>
<reference evidence="10 11" key="1">
    <citation type="submission" date="2023-07" db="EMBL/GenBank/DDBJ databases">
        <authorList>
            <person name="Peeters C."/>
        </authorList>
    </citation>
    <scope>NUCLEOTIDE SEQUENCE [LARGE SCALE GENOMIC DNA]</scope>
    <source>
        <strain evidence="10 11">LMG 18096</strain>
    </source>
</reference>
<evidence type="ECO:0000313" key="11">
    <source>
        <dbReference type="Proteomes" id="UP001189663"/>
    </source>
</evidence>
<dbReference type="GO" id="GO:0042597">
    <property type="term" value="C:periplasmic space"/>
    <property type="evidence" value="ECO:0007669"/>
    <property type="project" value="UniProtKB-SubCell"/>
</dbReference>
<comment type="caution">
    <text evidence="10">The sequence shown here is derived from an EMBL/GenBank/DDBJ whole genome shotgun (WGS) entry which is preliminary data.</text>
</comment>
<dbReference type="InterPro" id="IPR023704">
    <property type="entry name" value="MdoG_OpgG"/>
</dbReference>
<protein>
    <recommendedName>
        <fullName evidence="4 7">Glucans biosynthesis protein G</fullName>
    </recommendedName>
</protein>
<sequence length="555" mass="62186">MAAQTNDRQDRSVTFLGPPHRRDLILNIPSAVSSRMPGAARAARTRSVAGYARLAVGLLALASAHAALAFGFNDVAVRAKQLASKPYQAPADTLPRELRELRYDQYREIRFKSDQAYWRRDKLPFELGFFHEGSYYDQPVKINEVSPAGVREIRFDPRLFDYGPVKLDPKQLQKLGFAGFRVHYPMNTPKYKDEVIVFLGASYFRGIGKGQVYGLSARGLAIDTALNSGEEFPRFTDFWIERPAANAKELTIYALLNSRRATGAYRFVIKPGSDTAVDVKAQLYMRENVSKLAIAPLTSMFFFGENQPAPALDFRPEVHDSDGLSVLSGTGEWIWRPLTNPKRLLVSSFGTTNPGGFGLMQRDRAFSSYQEIGDRYELRPSAWVEPVGKWGAGRVELVQIPTPDETNDNVVAYWVPENPPKPHQPFNLEYRLLWQKDADKKPALAWVTQTRRSHGWTTKRPDERKPDDTIAFVVDFEGPALAKLAPNAPVEPVFSADANGKIESIFGQPNTATGGWRVTVRLKRVDDDKPVEMRGYLRSGGTGLSETWSYLLPPG</sequence>
<evidence type="ECO:0000256" key="4">
    <source>
        <dbReference type="ARBA" id="ARBA00015376"/>
    </source>
</evidence>
<comment type="function">
    <text evidence="7">Involved in the biosynthesis of osmoregulated periplasmic glucans (OPGs).</text>
</comment>
<evidence type="ECO:0000256" key="1">
    <source>
        <dbReference type="ARBA" id="ARBA00004418"/>
    </source>
</evidence>
<evidence type="ECO:0000313" key="10">
    <source>
        <dbReference type="EMBL" id="CAJ0802938.1"/>
    </source>
</evidence>
<accession>A0ABC8QHG0</accession>
<keyword evidence="11" id="KW-1185">Reference proteome</keyword>
<evidence type="ECO:0000256" key="8">
    <source>
        <dbReference type="SAM" id="Phobius"/>
    </source>
</evidence>
<dbReference type="InterPro" id="IPR014718">
    <property type="entry name" value="GH-type_carb-bd"/>
</dbReference>
<keyword evidence="8" id="KW-1133">Transmembrane helix</keyword>
<evidence type="ECO:0000256" key="3">
    <source>
        <dbReference type="ARBA" id="ARBA00009284"/>
    </source>
</evidence>
<dbReference type="InterPro" id="IPR014438">
    <property type="entry name" value="Glucan_biosyn_MdoG/MdoD"/>
</dbReference>
<keyword evidence="8" id="KW-0472">Membrane</keyword>
<feature type="domain" description="Glucan biosynthesis periplasmic MdoG C-terminal" evidence="9">
    <location>
        <begin position="70"/>
        <end position="551"/>
    </location>
</feature>
<dbReference type="Pfam" id="PF04349">
    <property type="entry name" value="MdoG"/>
    <property type="match status" value="1"/>
</dbReference>
<dbReference type="Gene3D" id="2.70.98.10">
    <property type="match status" value="1"/>
</dbReference>
<dbReference type="InterPro" id="IPR013783">
    <property type="entry name" value="Ig-like_fold"/>
</dbReference>
<dbReference type="PANTHER" id="PTHR30504">
    <property type="entry name" value="GLUCANS BIOSYNTHESIS PROTEIN"/>
    <property type="match status" value="1"/>
</dbReference>
<dbReference type="GO" id="GO:0009250">
    <property type="term" value="P:glucan biosynthetic process"/>
    <property type="evidence" value="ECO:0007669"/>
    <property type="project" value="UniProtKB-UniRule"/>
</dbReference>
<keyword evidence="8" id="KW-0812">Transmembrane</keyword>
<dbReference type="AlphaFoldDB" id="A0ABC8QHG0"/>
<dbReference type="InterPro" id="IPR014756">
    <property type="entry name" value="Ig_E-set"/>
</dbReference>
<dbReference type="Proteomes" id="UP001189663">
    <property type="component" value="Unassembled WGS sequence"/>
</dbReference>
<evidence type="ECO:0000259" key="9">
    <source>
        <dbReference type="Pfam" id="PF04349"/>
    </source>
</evidence>
<dbReference type="SUPFAM" id="SSF81296">
    <property type="entry name" value="E set domains"/>
    <property type="match status" value="1"/>
</dbReference>
<gene>
    <name evidence="10" type="primary">mdoG</name>
    <name evidence="7" type="synonym">opgG</name>
    <name evidence="10" type="ORF">LMG18096_04199</name>
</gene>
<dbReference type="FunFam" id="2.70.98.10:FF:000001">
    <property type="entry name" value="Glucans biosynthesis protein G"/>
    <property type="match status" value="1"/>
</dbReference>
<dbReference type="EMBL" id="CATZAT010000012">
    <property type="protein sequence ID" value="CAJ0802938.1"/>
    <property type="molecule type" value="Genomic_DNA"/>
</dbReference>